<dbReference type="RefSeq" id="WP_209485133.1">
    <property type="nucleotide sequence ID" value="NZ_JAGGKQ010000011.1"/>
</dbReference>
<feature type="transmembrane region" description="Helical" evidence="1">
    <location>
        <begin position="50"/>
        <end position="67"/>
    </location>
</feature>
<dbReference type="EMBL" id="JAGGKQ010000011">
    <property type="protein sequence ID" value="MBP1922716.1"/>
    <property type="molecule type" value="Genomic_DNA"/>
</dbReference>
<dbReference type="Proteomes" id="UP000823588">
    <property type="component" value="Unassembled WGS sequence"/>
</dbReference>
<organism evidence="2 3">
    <name type="scientific">Halorubrum alkaliphilum</name>
    <dbReference type="NCBI Taxonomy" id="261290"/>
    <lineage>
        <taxon>Archaea</taxon>
        <taxon>Methanobacteriati</taxon>
        <taxon>Methanobacteriota</taxon>
        <taxon>Stenosarchaea group</taxon>
        <taxon>Halobacteria</taxon>
        <taxon>Halobacteriales</taxon>
        <taxon>Haloferacaceae</taxon>
        <taxon>Halorubrum</taxon>
    </lineage>
</organism>
<reference evidence="2" key="1">
    <citation type="submission" date="2021-03" db="EMBL/GenBank/DDBJ databases">
        <title>Genomic Encyclopedia of Type Strains, Phase IV (KMG-IV): sequencing the most valuable type-strain genomes for metagenomic binning, comparative biology and taxonomic classification.</title>
        <authorList>
            <person name="Goeker M."/>
        </authorList>
    </citation>
    <scope>NUCLEOTIDE SEQUENCE</scope>
    <source>
        <strain evidence="2">DSM 23564</strain>
    </source>
</reference>
<evidence type="ECO:0000256" key="1">
    <source>
        <dbReference type="SAM" id="Phobius"/>
    </source>
</evidence>
<dbReference type="Pfam" id="PF24432">
    <property type="entry name" value="DUF7555"/>
    <property type="match status" value="1"/>
</dbReference>
<keyword evidence="1" id="KW-1133">Transmembrane helix</keyword>
<protein>
    <submittedName>
        <fullName evidence="2">Uncharacterized protein</fullName>
    </submittedName>
</protein>
<feature type="transmembrane region" description="Helical" evidence="1">
    <location>
        <begin position="12"/>
        <end position="38"/>
    </location>
</feature>
<comment type="caution">
    <text evidence="2">The sequence shown here is derived from an EMBL/GenBank/DDBJ whole genome shotgun (WGS) entry which is preliminary data.</text>
</comment>
<evidence type="ECO:0000313" key="2">
    <source>
        <dbReference type="EMBL" id="MBP1922716.1"/>
    </source>
</evidence>
<keyword evidence="1" id="KW-0812">Transmembrane</keyword>
<proteinExistence type="predicted"/>
<accession>A0A8T4GEZ4</accession>
<keyword evidence="3" id="KW-1185">Reference proteome</keyword>
<dbReference type="InterPro" id="IPR055977">
    <property type="entry name" value="DUF7555"/>
</dbReference>
<dbReference type="OrthoDB" id="313482at2157"/>
<name>A0A8T4GEZ4_9EURY</name>
<sequence>MSGTSARLSHRLRVWVDAVGYALVLAVVVTTTAIVLGIATGGEFVRGKTLTFLGGWLLVGYATVRLWPKRRDPERESLSGTRRTRFQRVVRAVPPVRWIRVPPPTDRVRPAGKTFLAGVLTLLVSLVMEVGFGVV</sequence>
<gene>
    <name evidence="2" type="ORF">J2751_001730</name>
</gene>
<evidence type="ECO:0000313" key="3">
    <source>
        <dbReference type="Proteomes" id="UP000823588"/>
    </source>
</evidence>
<keyword evidence="1" id="KW-0472">Membrane</keyword>
<feature type="transmembrane region" description="Helical" evidence="1">
    <location>
        <begin position="115"/>
        <end position="134"/>
    </location>
</feature>
<dbReference type="AlphaFoldDB" id="A0A8T4GEZ4"/>